<protein>
    <submittedName>
        <fullName evidence="1">Uncharacterized protein</fullName>
    </submittedName>
</protein>
<proteinExistence type="predicted"/>
<accession>X1MMU9</accession>
<gene>
    <name evidence="1" type="ORF">S06H3_13700</name>
</gene>
<organism evidence="1">
    <name type="scientific">marine sediment metagenome</name>
    <dbReference type="NCBI Taxonomy" id="412755"/>
    <lineage>
        <taxon>unclassified sequences</taxon>
        <taxon>metagenomes</taxon>
        <taxon>ecological metagenomes</taxon>
    </lineage>
</organism>
<reference evidence="1" key="1">
    <citation type="journal article" date="2014" name="Front. Microbiol.">
        <title>High frequency of phylogenetically diverse reductive dehalogenase-homologous genes in deep subseafloor sedimentary metagenomes.</title>
        <authorList>
            <person name="Kawai M."/>
            <person name="Futagami T."/>
            <person name="Toyoda A."/>
            <person name="Takaki Y."/>
            <person name="Nishi S."/>
            <person name="Hori S."/>
            <person name="Arai W."/>
            <person name="Tsubouchi T."/>
            <person name="Morono Y."/>
            <person name="Uchiyama I."/>
            <person name="Ito T."/>
            <person name="Fujiyama A."/>
            <person name="Inagaki F."/>
            <person name="Takami H."/>
        </authorList>
    </citation>
    <scope>NUCLEOTIDE SEQUENCE</scope>
    <source>
        <strain evidence="1">Expedition CK06-06</strain>
    </source>
</reference>
<name>X1MMU9_9ZZZZ</name>
<dbReference type="EMBL" id="BARV01006689">
    <property type="protein sequence ID" value="GAI15995.1"/>
    <property type="molecule type" value="Genomic_DNA"/>
</dbReference>
<dbReference type="AlphaFoldDB" id="X1MMU9"/>
<comment type="caution">
    <text evidence="1">The sequence shown here is derived from an EMBL/GenBank/DDBJ whole genome shotgun (WGS) entry which is preliminary data.</text>
</comment>
<evidence type="ECO:0000313" key="1">
    <source>
        <dbReference type="EMBL" id="GAI15995.1"/>
    </source>
</evidence>
<sequence>MSSFQRLRVRYEANRLPDVKNWLGQLEVKLGQEKGEELESRRRLQ</sequence>